<sequence length="628" mass="71308">MENTADIIKGLMSKMKQSIAVLLFSLCLCCTLSVSANTATTSISPKLKAIESVYKADSQQALILAKELITEYPDNAEVITWLGRLYPIFSEFELGYEYANKALTLNISAYDKTYMYLTLADYYQYKQNTQQQFEYLEQAIEYAKKTEDPNLIVEMVSAYSNILADNNRIDQAMRFMSQSYELIDSVTSPDALSTMYNALCNIYLKTGHTDGAIEAMLKSIDYVIQSGNTQQLSVAYYNLADIYISTNDYEKAINAYKNSDKYSRESGDIIGIAYAYMGMGRGYLQAKNYKQALRVLLDAKQRFLSENIVESLIQIYGDLASAQLHLKLYDDAQASLSDLSALSSYKTEKSAYTYIQSMNTQASLFFALNKFEQAYQAQKNYTEQLKDYHQKQLDASTESAFEKLKNSIYAKDNQLLLLENQLKKVELDKHKKQTNFLLIVSLLSICTAVFVTFILSRNIKLQKQLDKLATTDYLTGLYNRRKIMAILSERFIQFKKSKDVLYVCMFDLDLFKKINDLYGHVMGDRVLKLIADCAIKHFGPEQPIGRYGGEEFLIILNSENYQAAYASLEQFRAAVEAIQVDGLFEPVTISLGLSEASVSDLYQTDIIQRADTSLYEAKKSGRNRLCGN</sequence>
<feature type="domain" description="GGDEF" evidence="7">
    <location>
        <begin position="499"/>
        <end position="628"/>
    </location>
</feature>
<dbReference type="InterPro" id="IPR000160">
    <property type="entry name" value="GGDEF_dom"/>
</dbReference>
<name>A0A2S7UT24_9GAMM</name>
<evidence type="ECO:0000256" key="5">
    <source>
        <dbReference type="SAM" id="Phobius"/>
    </source>
</evidence>
<dbReference type="GO" id="GO:0005886">
    <property type="term" value="C:plasma membrane"/>
    <property type="evidence" value="ECO:0007669"/>
    <property type="project" value="TreeGrafter"/>
</dbReference>
<dbReference type="Proteomes" id="UP000239007">
    <property type="component" value="Unassembled WGS sequence"/>
</dbReference>
<evidence type="ECO:0000259" key="7">
    <source>
        <dbReference type="PROSITE" id="PS50887"/>
    </source>
</evidence>
<evidence type="ECO:0000256" key="1">
    <source>
        <dbReference type="ARBA" id="ARBA00001946"/>
    </source>
</evidence>
<dbReference type="SUPFAM" id="SSF48452">
    <property type="entry name" value="TPR-like"/>
    <property type="match status" value="2"/>
</dbReference>
<gene>
    <name evidence="8" type="ORF">BTO11_01360</name>
</gene>
<comment type="cofactor">
    <cofactor evidence="1">
        <name>Mg(2+)</name>
        <dbReference type="ChEBI" id="CHEBI:18420"/>
    </cofactor>
</comment>
<accession>A0A2S7UT24</accession>
<evidence type="ECO:0000256" key="6">
    <source>
        <dbReference type="SAM" id="SignalP"/>
    </source>
</evidence>
<dbReference type="InterPro" id="IPR043128">
    <property type="entry name" value="Rev_trsase/Diguanyl_cyclase"/>
</dbReference>
<comment type="catalytic activity">
    <reaction evidence="3">
        <text>2 GTP = 3',3'-c-di-GMP + 2 diphosphate</text>
        <dbReference type="Rhea" id="RHEA:24898"/>
        <dbReference type="ChEBI" id="CHEBI:33019"/>
        <dbReference type="ChEBI" id="CHEBI:37565"/>
        <dbReference type="ChEBI" id="CHEBI:58805"/>
        <dbReference type="EC" id="2.7.7.65"/>
    </reaction>
</comment>
<dbReference type="EC" id="2.7.7.65" evidence="2"/>
<evidence type="ECO:0000256" key="3">
    <source>
        <dbReference type="ARBA" id="ARBA00034247"/>
    </source>
</evidence>
<organism evidence="8 9">
    <name type="scientific">Psychrosphaera saromensis</name>
    <dbReference type="NCBI Taxonomy" id="716813"/>
    <lineage>
        <taxon>Bacteria</taxon>
        <taxon>Pseudomonadati</taxon>
        <taxon>Pseudomonadota</taxon>
        <taxon>Gammaproteobacteria</taxon>
        <taxon>Alteromonadales</taxon>
        <taxon>Pseudoalteromonadaceae</taxon>
        <taxon>Psychrosphaera</taxon>
    </lineage>
</organism>
<dbReference type="SMART" id="SM00028">
    <property type="entry name" value="TPR"/>
    <property type="match status" value="4"/>
</dbReference>
<dbReference type="Pfam" id="PF00990">
    <property type="entry name" value="GGDEF"/>
    <property type="match status" value="1"/>
</dbReference>
<dbReference type="PROSITE" id="PS50887">
    <property type="entry name" value="GGDEF"/>
    <property type="match status" value="1"/>
</dbReference>
<dbReference type="PANTHER" id="PTHR45138:SF9">
    <property type="entry name" value="DIGUANYLATE CYCLASE DGCM-RELATED"/>
    <property type="match status" value="1"/>
</dbReference>
<evidence type="ECO:0000313" key="9">
    <source>
        <dbReference type="Proteomes" id="UP000239007"/>
    </source>
</evidence>
<keyword evidence="9" id="KW-1185">Reference proteome</keyword>
<dbReference type="NCBIfam" id="TIGR00254">
    <property type="entry name" value="GGDEF"/>
    <property type="match status" value="1"/>
</dbReference>
<dbReference type="GO" id="GO:0043709">
    <property type="term" value="P:cell adhesion involved in single-species biofilm formation"/>
    <property type="evidence" value="ECO:0007669"/>
    <property type="project" value="TreeGrafter"/>
</dbReference>
<dbReference type="GO" id="GO:0052621">
    <property type="term" value="F:diguanylate cyclase activity"/>
    <property type="evidence" value="ECO:0007669"/>
    <property type="project" value="UniProtKB-EC"/>
</dbReference>
<keyword evidence="4" id="KW-0802">TPR repeat</keyword>
<evidence type="ECO:0000256" key="2">
    <source>
        <dbReference type="ARBA" id="ARBA00012528"/>
    </source>
</evidence>
<keyword evidence="6" id="KW-0732">Signal</keyword>
<dbReference type="PANTHER" id="PTHR45138">
    <property type="entry name" value="REGULATORY COMPONENTS OF SENSORY TRANSDUCTION SYSTEM"/>
    <property type="match status" value="1"/>
</dbReference>
<feature type="transmembrane region" description="Helical" evidence="5">
    <location>
        <begin position="436"/>
        <end position="455"/>
    </location>
</feature>
<reference evidence="8 9" key="1">
    <citation type="submission" date="2016-12" db="EMBL/GenBank/DDBJ databases">
        <title>Diversity of luminous bacteria.</title>
        <authorList>
            <person name="Yoshizawa S."/>
            <person name="Kogure K."/>
        </authorList>
    </citation>
    <scope>NUCLEOTIDE SEQUENCE [LARGE SCALE GENOMIC DNA]</scope>
    <source>
        <strain evidence="8 9">SA4-48</strain>
    </source>
</reference>
<feature type="signal peptide" evidence="6">
    <location>
        <begin position="1"/>
        <end position="36"/>
    </location>
</feature>
<protein>
    <recommendedName>
        <fullName evidence="2">diguanylate cyclase</fullName>
        <ecNumber evidence="2">2.7.7.65</ecNumber>
    </recommendedName>
</protein>
<dbReference type="InterPro" id="IPR050469">
    <property type="entry name" value="Diguanylate_Cyclase"/>
</dbReference>
<evidence type="ECO:0000313" key="8">
    <source>
        <dbReference type="EMBL" id="PQJ52431.1"/>
    </source>
</evidence>
<keyword evidence="5" id="KW-0472">Membrane</keyword>
<dbReference type="PROSITE" id="PS50005">
    <property type="entry name" value="TPR"/>
    <property type="match status" value="1"/>
</dbReference>
<dbReference type="SMART" id="SM00267">
    <property type="entry name" value="GGDEF"/>
    <property type="match status" value="1"/>
</dbReference>
<dbReference type="InterPro" id="IPR029787">
    <property type="entry name" value="Nucleotide_cyclase"/>
</dbReference>
<dbReference type="Gene3D" id="1.25.40.10">
    <property type="entry name" value="Tetratricopeptide repeat domain"/>
    <property type="match status" value="2"/>
</dbReference>
<proteinExistence type="predicted"/>
<dbReference type="Gene3D" id="3.30.70.270">
    <property type="match status" value="1"/>
</dbReference>
<dbReference type="FunFam" id="3.30.70.270:FF:000001">
    <property type="entry name" value="Diguanylate cyclase domain protein"/>
    <property type="match status" value="1"/>
</dbReference>
<keyword evidence="5" id="KW-0812">Transmembrane</keyword>
<dbReference type="InterPro" id="IPR019734">
    <property type="entry name" value="TPR_rpt"/>
</dbReference>
<dbReference type="GO" id="GO:1902201">
    <property type="term" value="P:negative regulation of bacterial-type flagellum-dependent cell motility"/>
    <property type="evidence" value="ECO:0007669"/>
    <property type="project" value="TreeGrafter"/>
</dbReference>
<feature type="repeat" description="TPR" evidence="4">
    <location>
        <begin position="233"/>
        <end position="266"/>
    </location>
</feature>
<dbReference type="SUPFAM" id="SSF55073">
    <property type="entry name" value="Nucleotide cyclase"/>
    <property type="match status" value="1"/>
</dbReference>
<keyword evidence="5" id="KW-1133">Transmembrane helix</keyword>
<evidence type="ECO:0000256" key="4">
    <source>
        <dbReference type="PROSITE-ProRule" id="PRU00339"/>
    </source>
</evidence>
<dbReference type="EMBL" id="MSCH01000003">
    <property type="protein sequence ID" value="PQJ52431.1"/>
    <property type="molecule type" value="Genomic_DNA"/>
</dbReference>
<dbReference type="Pfam" id="PF13424">
    <property type="entry name" value="TPR_12"/>
    <property type="match status" value="1"/>
</dbReference>
<feature type="chain" id="PRO_5015424657" description="diguanylate cyclase" evidence="6">
    <location>
        <begin position="37"/>
        <end position="628"/>
    </location>
</feature>
<dbReference type="CDD" id="cd01949">
    <property type="entry name" value="GGDEF"/>
    <property type="match status" value="1"/>
</dbReference>
<dbReference type="AlphaFoldDB" id="A0A2S7UT24"/>
<comment type="caution">
    <text evidence="8">The sequence shown here is derived from an EMBL/GenBank/DDBJ whole genome shotgun (WGS) entry which is preliminary data.</text>
</comment>
<dbReference type="InterPro" id="IPR011990">
    <property type="entry name" value="TPR-like_helical_dom_sf"/>
</dbReference>